<accession>A0ABR2DZU6</accession>
<evidence type="ECO:0000313" key="3">
    <source>
        <dbReference type="EMBL" id="KAK8548930.1"/>
    </source>
</evidence>
<dbReference type="Proteomes" id="UP001472677">
    <property type="component" value="Unassembled WGS sequence"/>
</dbReference>
<organism evidence="3 4">
    <name type="scientific">Hibiscus sabdariffa</name>
    <name type="common">roselle</name>
    <dbReference type="NCBI Taxonomy" id="183260"/>
    <lineage>
        <taxon>Eukaryota</taxon>
        <taxon>Viridiplantae</taxon>
        <taxon>Streptophyta</taxon>
        <taxon>Embryophyta</taxon>
        <taxon>Tracheophyta</taxon>
        <taxon>Spermatophyta</taxon>
        <taxon>Magnoliopsida</taxon>
        <taxon>eudicotyledons</taxon>
        <taxon>Gunneridae</taxon>
        <taxon>Pentapetalae</taxon>
        <taxon>rosids</taxon>
        <taxon>malvids</taxon>
        <taxon>Malvales</taxon>
        <taxon>Malvaceae</taxon>
        <taxon>Malvoideae</taxon>
        <taxon>Hibiscus</taxon>
    </lineage>
</organism>
<feature type="compositionally biased region" description="Basic and acidic residues" evidence="1">
    <location>
        <begin position="64"/>
        <end position="93"/>
    </location>
</feature>
<comment type="caution">
    <text evidence="3">The sequence shown here is derived from an EMBL/GenBank/DDBJ whole genome shotgun (WGS) entry which is preliminary data.</text>
</comment>
<sequence>MNLDAKGNELGLKNGGLGIWHELKRGIEAGEGRCKRKGGSGMELNDAVLINESCGTPHVIAGHVGREMDQGNNDKKRPGDQSKTIADDSKLLP</sequence>
<feature type="region of interest" description="Disordered" evidence="1">
    <location>
        <begin position="62"/>
        <end position="93"/>
    </location>
</feature>
<keyword evidence="4" id="KW-1185">Reference proteome</keyword>
<reference evidence="3 4" key="1">
    <citation type="journal article" date="2024" name="G3 (Bethesda)">
        <title>Genome assembly of Hibiscus sabdariffa L. provides insights into metabolisms of medicinal natural products.</title>
        <authorList>
            <person name="Kim T."/>
        </authorList>
    </citation>
    <scope>NUCLEOTIDE SEQUENCE [LARGE SCALE GENOMIC DNA]</scope>
    <source>
        <strain evidence="3">TK-2024</strain>
        <tissue evidence="3">Old leaves</tissue>
    </source>
</reference>
<gene>
    <name evidence="2" type="ORF">V6N12_061830</name>
    <name evidence="3" type="ORF">V6N12_061831</name>
</gene>
<evidence type="ECO:0000313" key="4">
    <source>
        <dbReference type="Proteomes" id="UP001472677"/>
    </source>
</evidence>
<protein>
    <submittedName>
        <fullName evidence="3">Uncharacterized protein</fullName>
    </submittedName>
</protein>
<name>A0ABR2DZU6_9ROSI</name>
<evidence type="ECO:0000313" key="2">
    <source>
        <dbReference type="EMBL" id="KAK8548929.1"/>
    </source>
</evidence>
<dbReference type="EMBL" id="JBBPBM010000021">
    <property type="protein sequence ID" value="KAK8548930.1"/>
    <property type="molecule type" value="Genomic_DNA"/>
</dbReference>
<proteinExistence type="predicted"/>
<evidence type="ECO:0000256" key="1">
    <source>
        <dbReference type="SAM" id="MobiDB-lite"/>
    </source>
</evidence>
<dbReference type="EMBL" id="JBBPBM010000021">
    <property type="protein sequence ID" value="KAK8548929.1"/>
    <property type="molecule type" value="Genomic_DNA"/>
</dbReference>